<accession>A0AAW1QWY9</accession>
<evidence type="ECO:0000313" key="4">
    <source>
        <dbReference type="Proteomes" id="UP001438707"/>
    </source>
</evidence>
<evidence type="ECO:0000256" key="1">
    <source>
        <dbReference type="ARBA" id="ARBA00010040"/>
    </source>
</evidence>
<comment type="similarity">
    <text evidence="1">Belongs to the peptidase S9C family.</text>
</comment>
<name>A0AAW1QWY9_9CHLO</name>
<dbReference type="EMBL" id="JALJOS010000022">
    <property type="protein sequence ID" value="KAK9825997.1"/>
    <property type="molecule type" value="Genomic_DNA"/>
</dbReference>
<evidence type="ECO:0000259" key="2">
    <source>
        <dbReference type="Pfam" id="PF19283"/>
    </source>
</evidence>
<sequence>MRLQFSKAPQGVGLASRARWLSSLPRRAFKQALGASCGSSVQHRRFSCKLSAQAGPRMASGPIQTLQDPVGMEHVAAQLEEFMQIPTASKVWFQGGASQTVTVQHNQRNLAANKMRKYLETYALGAEGPAQATPGLPVELRDTAVFAPSPS</sequence>
<gene>
    <name evidence="3" type="ORF">WJX74_003912</name>
</gene>
<feature type="domain" description="Acylamino-acid-releasing enzyme N-terminal" evidence="2">
    <location>
        <begin position="75"/>
        <end position="151"/>
    </location>
</feature>
<comment type="caution">
    <text evidence="3">The sequence shown here is derived from an EMBL/GenBank/DDBJ whole genome shotgun (WGS) entry which is preliminary data.</text>
</comment>
<keyword evidence="4" id="KW-1185">Reference proteome</keyword>
<reference evidence="3 4" key="1">
    <citation type="journal article" date="2024" name="Nat. Commun.">
        <title>Phylogenomics reveals the evolutionary origins of lichenization in chlorophyte algae.</title>
        <authorList>
            <person name="Puginier C."/>
            <person name="Libourel C."/>
            <person name="Otte J."/>
            <person name="Skaloud P."/>
            <person name="Haon M."/>
            <person name="Grisel S."/>
            <person name="Petersen M."/>
            <person name="Berrin J.G."/>
            <person name="Delaux P.M."/>
            <person name="Dal Grande F."/>
            <person name="Keller J."/>
        </authorList>
    </citation>
    <scope>NUCLEOTIDE SEQUENCE [LARGE SCALE GENOMIC DNA]</scope>
    <source>
        <strain evidence="3 4">SAG 2145</strain>
    </source>
</reference>
<dbReference type="Proteomes" id="UP001438707">
    <property type="component" value="Unassembled WGS sequence"/>
</dbReference>
<protein>
    <recommendedName>
        <fullName evidence="2">Acylamino-acid-releasing enzyme N-terminal domain-containing protein</fullName>
    </recommendedName>
</protein>
<dbReference type="InterPro" id="IPR045550">
    <property type="entry name" value="AARE_N"/>
</dbReference>
<dbReference type="AlphaFoldDB" id="A0AAW1QWY9"/>
<feature type="non-terminal residue" evidence="3">
    <location>
        <position position="151"/>
    </location>
</feature>
<dbReference type="Pfam" id="PF19283">
    <property type="entry name" value="APEH_N"/>
    <property type="match status" value="1"/>
</dbReference>
<organism evidence="3 4">
    <name type="scientific">Apatococcus lobatus</name>
    <dbReference type="NCBI Taxonomy" id="904363"/>
    <lineage>
        <taxon>Eukaryota</taxon>
        <taxon>Viridiplantae</taxon>
        <taxon>Chlorophyta</taxon>
        <taxon>core chlorophytes</taxon>
        <taxon>Trebouxiophyceae</taxon>
        <taxon>Chlorellales</taxon>
        <taxon>Chlorellaceae</taxon>
        <taxon>Apatococcus</taxon>
    </lineage>
</organism>
<proteinExistence type="inferred from homology"/>
<evidence type="ECO:0000313" key="3">
    <source>
        <dbReference type="EMBL" id="KAK9825997.1"/>
    </source>
</evidence>